<dbReference type="InterPro" id="IPR016181">
    <property type="entry name" value="Acyl_CoA_acyltransferase"/>
</dbReference>
<organism evidence="2 3">
    <name type="scientific">Planobispora takensis</name>
    <dbReference type="NCBI Taxonomy" id="1367882"/>
    <lineage>
        <taxon>Bacteria</taxon>
        <taxon>Bacillati</taxon>
        <taxon>Actinomycetota</taxon>
        <taxon>Actinomycetes</taxon>
        <taxon>Streptosporangiales</taxon>
        <taxon>Streptosporangiaceae</taxon>
        <taxon>Planobispora</taxon>
    </lineage>
</organism>
<sequence length="133" mass="15019">MTIELRAVAEDDLPFLGRLTDDPDGAGVHQWYGWHDPHRHRRRWEENGLLGADGGVLLVVRGSERAGFVSWSKAIITRAGHCWEIGLILAPEFRGRGYGRRRNSSWCGICSTIRRCTASRPEPRSPTWPNSGR</sequence>
<dbReference type="RefSeq" id="WP_203879531.1">
    <property type="nucleotide sequence ID" value="NZ_BOOK01000066.1"/>
</dbReference>
<evidence type="ECO:0000313" key="3">
    <source>
        <dbReference type="Proteomes" id="UP000634476"/>
    </source>
</evidence>
<dbReference type="AlphaFoldDB" id="A0A8J3T734"/>
<protein>
    <recommendedName>
        <fullName evidence="1">N-acetyltransferase domain-containing protein</fullName>
    </recommendedName>
</protein>
<gene>
    <name evidence="2" type="ORF">Pta02_73210</name>
</gene>
<evidence type="ECO:0000313" key="2">
    <source>
        <dbReference type="EMBL" id="GII05313.1"/>
    </source>
</evidence>
<evidence type="ECO:0000259" key="1">
    <source>
        <dbReference type="Pfam" id="PF13302"/>
    </source>
</evidence>
<feature type="domain" description="N-acetyltransferase" evidence="1">
    <location>
        <begin position="3"/>
        <end position="100"/>
    </location>
</feature>
<dbReference type="SUPFAM" id="SSF55729">
    <property type="entry name" value="Acyl-CoA N-acyltransferases (Nat)"/>
    <property type="match status" value="1"/>
</dbReference>
<reference evidence="2" key="1">
    <citation type="submission" date="2021-01" db="EMBL/GenBank/DDBJ databases">
        <title>Whole genome shotgun sequence of Planobispora takensis NBRC 109077.</title>
        <authorList>
            <person name="Komaki H."/>
            <person name="Tamura T."/>
        </authorList>
    </citation>
    <scope>NUCLEOTIDE SEQUENCE</scope>
    <source>
        <strain evidence="2">NBRC 109077</strain>
    </source>
</reference>
<dbReference type="Gene3D" id="3.40.630.30">
    <property type="match status" value="1"/>
</dbReference>
<comment type="caution">
    <text evidence="2">The sequence shown here is derived from an EMBL/GenBank/DDBJ whole genome shotgun (WGS) entry which is preliminary data.</text>
</comment>
<dbReference type="GO" id="GO:0016747">
    <property type="term" value="F:acyltransferase activity, transferring groups other than amino-acyl groups"/>
    <property type="evidence" value="ECO:0007669"/>
    <property type="project" value="InterPro"/>
</dbReference>
<keyword evidence="3" id="KW-1185">Reference proteome</keyword>
<proteinExistence type="predicted"/>
<name>A0A8J3T734_9ACTN</name>
<dbReference type="Pfam" id="PF13302">
    <property type="entry name" value="Acetyltransf_3"/>
    <property type="match status" value="1"/>
</dbReference>
<dbReference type="InterPro" id="IPR000182">
    <property type="entry name" value="GNAT_dom"/>
</dbReference>
<dbReference type="Proteomes" id="UP000634476">
    <property type="component" value="Unassembled WGS sequence"/>
</dbReference>
<accession>A0A8J3T734</accession>
<dbReference type="EMBL" id="BOOK01000066">
    <property type="protein sequence ID" value="GII05313.1"/>
    <property type="molecule type" value="Genomic_DNA"/>
</dbReference>